<keyword evidence="3" id="KW-1185">Reference proteome</keyword>
<protein>
    <submittedName>
        <fullName evidence="2">Uncharacterized protein</fullName>
    </submittedName>
</protein>
<proteinExistence type="inferred from homology"/>
<dbReference type="SUPFAM" id="SSF54695">
    <property type="entry name" value="POZ domain"/>
    <property type="match status" value="1"/>
</dbReference>
<gene>
    <name evidence="2" type="ORF">QR680_006698</name>
</gene>
<evidence type="ECO:0000256" key="1">
    <source>
        <dbReference type="ARBA" id="ARBA00009993"/>
    </source>
</evidence>
<evidence type="ECO:0000313" key="2">
    <source>
        <dbReference type="EMBL" id="KAK0413266.1"/>
    </source>
</evidence>
<organism evidence="2 3">
    <name type="scientific">Steinernema hermaphroditum</name>
    <dbReference type="NCBI Taxonomy" id="289476"/>
    <lineage>
        <taxon>Eukaryota</taxon>
        <taxon>Metazoa</taxon>
        <taxon>Ecdysozoa</taxon>
        <taxon>Nematoda</taxon>
        <taxon>Chromadorea</taxon>
        <taxon>Rhabditida</taxon>
        <taxon>Tylenchina</taxon>
        <taxon>Panagrolaimomorpha</taxon>
        <taxon>Strongyloidoidea</taxon>
        <taxon>Steinernematidae</taxon>
        <taxon>Steinernema</taxon>
    </lineage>
</organism>
<dbReference type="InterPro" id="IPR001232">
    <property type="entry name" value="SKP1-like"/>
</dbReference>
<dbReference type="Gene3D" id="3.30.710.10">
    <property type="entry name" value="Potassium Channel Kv1.1, Chain A"/>
    <property type="match status" value="1"/>
</dbReference>
<comment type="caution">
    <text evidence="2">The sequence shown here is derived from an EMBL/GenBank/DDBJ whole genome shotgun (WGS) entry which is preliminary data.</text>
</comment>
<accession>A0AA39LWY3</accession>
<dbReference type="InterPro" id="IPR011333">
    <property type="entry name" value="SKP1/BTB/POZ_sf"/>
</dbReference>
<dbReference type="GO" id="GO:0006511">
    <property type="term" value="P:ubiquitin-dependent protein catabolic process"/>
    <property type="evidence" value="ECO:0007669"/>
    <property type="project" value="InterPro"/>
</dbReference>
<dbReference type="SMART" id="SM00512">
    <property type="entry name" value="Skp1"/>
    <property type="match status" value="1"/>
</dbReference>
<reference evidence="2" key="1">
    <citation type="submission" date="2023-06" db="EMBL/GenBank/DDBJ databases">
        <title>Genomic analysis of the entomopathogenic nematode Steinernema hermaphroditum.</title>
        <authorList>
            <person name="Schwarz E.M."/>
            <person name="Heppert J.K."/>
            <person name="Baniya A."/>
            <person name="Schwartz H.T."/>
            <person name="Tan C.-H."/>
            <person name="Antoshechkin I."/>
            <person name="Sternberg P.W."/>
            <person name="Goodrich-Blair H."/>
            <person name="Dillman A.R."/>
        </authorList>
    </citation>
    <scope>NUCLEOTIDE SEQUENCE</scope>
    <source>
        <strain evidence="2">PS9179</strain>
        <tissue evidence="2">Whole animal</tissue>
    </source>
</reference>
<sequence>MLVNEMNKQYDIDAKACPCEGQCSRDCQADNVLLELVEDQAFIDYLLCNNVEMMQEMIAIARDIQIHRKGNYVVDMSRSASVITSDGKNFGVPVECALMMGKLKKQLDIRKTAFLQLKEGNGKTFEKVLEWCRHCQSANSGLDKKRHITGRDGFLVAQSDFGDVFFMDMDLCKLMELINVAEELVIPSLEYGGSLIMHRMVDSSTPMETLCQLVNASEDERKSKLLEELQKSAKEHFGEWSDDEGGNPEMRQNFITAVEDCFRNFDFSNAGFTKEELEQFVERKADEIGRW</sequence>
<dbReference type="AlphaFoldDB" id="A0AA39LWY3"/>
<evidence type="ECO:0000313" key="3">
    <source>
        <dbReference type="Proteomes" id="UP001175271"/>
    </source>
</evidence>
<dbReference type="EMBL" id="JAUCMV010000003">
    <property type="protein sequence ID" value="KAK0413266.1"/>
    <property type="molecule type" value="Genomic_DNA"/>
</dbReference>
<name>A0AA39LWY3_9BILA</name>
<dbReference type="Proteomes" id="UP001175271">
    <property type="component" value="Unassembled WGS sequence"/>
</dbReference>
<comment type="similarity">
    <text evidence="1">Belongs to the SKP1 family.</text>
</comment>